<feature type="transmembrane region" description="Helical" evidence="1">
    <location>
        <begin position="74"/>
        <end position="98"/>
    </location>
</feature>
<keyword evidence="1" id="KW-1133">Transmembrane helix</keyword>
<dbReference type="Proteomes" id="UP001202961">
    <property type="component" value="Unassembled WGS sequence"/>
</dbReference>
<feature type="transmembrane region" description="Helical" evidence="1">
    <location>
        <begin position="186"/>
        <end position="202"/>
    </location>
</feature>
<feature type="transmembrane region" description="Helical" evidence="1">
    <location>
        <begin position="150"/>
        <end position="166"/>
    </location>
</feature>
<reference evidence="2 3" key="1">
    <citation type="journal article" date="2022" name="Syst. Appl. Microbiol.">
        <title>Rhodopirellula aestuarii sp. nov., a novel member of the genus Rhodopirellula isolated from brackish sediments collected in the Tagus River estuary, Portugal.</title>
        <authorList>
            <person name="Vitorino I.R."/>
            <person name="Klimek D."/>
            <person name="Calusinska M."/>
            <person name="Lobo-da-Cunha A."/>
            <person name="Vasconcelos V."/>
            <person name="Lage O.M."/>
        </authorList>
    </citation>
    <scope>NUCLEOTIDE SEQUENCE [LARGE SCALE GENOMIC DNA]</scope>
    <source>
        <strain evidence="2 3">ICT_H3.1</strain>
    </source>
</reference>
<proteinExistence type="predicted"/>
<gene>
    <name evidence="2" type="ORF">NB063_18370</name>
</gene>
<organism evidence="2 3">
    <name type="scientific">Aporhodopirellula aestuarii</name>
    <dbReference type="NCBI Taxonomy" id="2950107"/>
    <lineage>
        <taxon>Bacteria</taxon>
        <taxon>Pseudomonadati</taxon>
        <taxon>Planctomycetota</taxon>
        <taxon>Planctomycetia</taxon>
        <taxon>Pirellulales</taxon>
        <taxon>Pirellulaceae</taxon>
        <taxon>Aporhodopirellula</taxon>
    </lineage>
</organism>
<evidence type="ECO:0000313" key="3">
    <source>
        <dbReference type="Proteomes" id="UP001202961"/>
    </source>
</evidence>
<comment type="caution">
    <text evidence="2">The sequence shown here is derived from an EMBL/GenBank/DDBJ whole genome shotgun (WGS) entry which is preliminary data.</text>
</comment>
<feature type="transmembrane region" description="Helical" evidence="1">
    <location>
        <begin position="51"/>
        <end position="68"/>
    </location>
</feature>
<keyword evidence="1" id="KW-0812">Transmembrane</keyword>
<feature type="transmembrane region" description="Helical" evidence="1">
    <location>
        <begin position="20"/>
        <end position="39"/>
    </location>
</feature>
<feature type="transmembrane region" description="Helical" evidence="1">
    <location>
        <begin position="208"/>
        <end position="227"/>
    </location>
</feature>
<sequence length="351" mass="39842">MLPVGAVLGVLHSDTPRWTWLAAILLIDVAHVYATGFRVYFDRDELRRRPWLYGLTPLLAFLVGAAIYSESVAVFWTLLAYLAVFHFVRQQYGWVALYRAREGDVSRGGWWVDASAVYLATVYPLVYWHAHLPRQFTWFAEGDFLALPPIFETIFEPIYWAALATYTGRSLYRGLKQGKWNPGKDLVVLTTAVCWYVGIISLNSDYAFTVTNVIIHGIPYMVLIYWYRWHRPGAEAANQDSELLDDVTAASRCKTTAGRVSLFLGAIWVLAYAEELAWDCGLWHQHEWLFGWAAFSIESASGARGWDVGGFELWMAPLLAVPQITHYVLDGFIWRRSARSESNLAPSIGSV</sequence>
<accession>A0ABT0U7P9</accession>
<evidence type="ECO:0000313" key="2">
    <source>
        <dbReference type="EMBL" id="MCM2372580.1"/>
    </source>
</evidence>
<keyword evidence="1" id="KW-0472">Membrane</keyword>
<protein>
    <submittedName>
        <fullName evidence="2">Uncharacterized protein</fullName>
    </submittedName>
</protein>
<feature type="transmembrane region" description="Helical" evidence="1">
    <location>
        <begin position="110"/>
        <end position="130"/>
    </location>
</feature>
<name>A0ABT0U7P9_9BACT</name>
<dbReference type="EMBL" id="JAMQBK010000048">
    <property type="protein sequence ID" value="MCM2372580.1"/>
    <property type="molecule type" value="Genomic_DNA"/>
</dbReference>
<keyword evidence="3" id="KW-1185">Reference proteome</keyword>
<evidence type="ECO:0000256" key="1">
    <source>
        <dbReference type="SAM" id="Phobius"/>
    </source>
</evidence>